<evidence type="ECO:0000259" key="1">
    <source>
        <dbReference type="Pfam" id="PF01507"/>
    </source>
</evidence>
<dbReference type="SUPFAM" id="SSF52402">
    <property type="entry name" value="Adenine nucleotide alpha hydrolases-like"/>
    <property type="match status" value="1"/>
</dbReference>
<organism evidence="2">
    <name type="scientific">uncultured Caudovirales phage</name>
    <dbReference type="NCBI Taxonomy" id="2100421"/>
    <lineage>
        <taxon>Viruses</taxon>
        <taxon>Duplodnaviria</taxon>
        <taxon>Heunggongvirae</taxon>
        <taxon>Uroviricota</taxon>
        <taxon>Caudoviricetes</taxon>
        <taxon>Peduoviridae</taxon>
        <taxon>Maltschvirus</taxon>
        <taxon>Maltschvirus maltsch</taxon>
    </lineage>
</organism>
<feature type="domain" description="Phosphoadenosine phosphosulphate reductase" evidence="1">
    <location>
        <begin position="6"/>
        <end position="114"/>
    </location>
</feature>
<gene>
    <name evidence="2" type="ORF">UFOVP1106_29</name>
</gene>
<dbReference type="InterPro" id="IPR002500">
    <property type="entry name" value="PAPS_reduct_dom"/>
</dbReference>
<evidence type="ECO:0000313" key="2">
    <source>
        <dbReference type="EMBL" id="CAB4183631.1"/>
    </source>
</evidence>
<dbReference type="InterPro" id="IPR014729">
    <property type="entry name" value="Rossmann-like_a/b/a_fold"/>
</dbReference>
<dbReference type="Pfam" id="PF01507">
    <property type="entry name" value="PAPS_reduct"/>
    <property type="match status" value="1"/>
</dbReference>
<accession>A0A6J5QQ69</accession>
<proteinExistence type="predicted"/>
<sequence length="290" mass="33827">MRHIIPISGKDSLATAIVQTTTTPELNYEFVFNPTGAELPEVFEWIDKVEKYLGKPIVQVGEDLDAIIQGYNYFLPNGRARYCTRQAKIEPFVNWINGEDATVYYGIRADEEREGFNNTTSQNITPAYPLQTLGIGMKQVYQIINSKGLKPPTFFWDTVYNEVCRILGYDVRKAIPEWLFDMLFAWRSRANCYFCFNQRLYELVGLLEYHPDLFDKAESYEHKGGETDFYWKQDYPMQKIRERAEIIKKKRVLAICKIIAPTMQLEMFEEEKDDFIDVLQVKSCGLFCGK</sequence>
<dbReference type="GO" id="GO:0003824">
    <property type="term" value="F:catalytic activity"/>
    <property type="evidence" value="ECO:0007669"/>
    <property type="project" value="InterPro"/>
</dbReference>
<dbReference type="EMBL" id="LR797049">
    <property type="protein sequence ID" value="CAB4183631.1"/>
    <property type="molecule type" value="Genomic_DNA"/>
</dbReference>
<reference evidence="2" key="1">
    <citation type="submission" date="2020-05" db="EMBL/GenBank/DDBJ databases">
        <authorList>
            <person name="Chiriac C."/>
            <person name="Salcher M."/>
            <person name="Ghai R."/>
            <person name="Kavagutti S V."/>
        </authorList>
    </citation>
    <scope>NUCLEOTIDE SEQUENCE</scope>
</reference>
<dbReference type="Gene3D" id="3.40.50.620">
    <property type="entry name" value="HUPs"/>
    <property type="match status" value="1"/>
</dbReference>
<name>A0A6J5QQ69_9CAUD</name>
<protein>
    <submittedName>
        <fullName evidence="2">Phosphoadenosine phosphosulphate reductase</fullName>
    </submittedName>
</protein>